<gene>
    <name evidence="1" type="ORF">LTR37_020266</name>
</gene>
<evidence type="ECO:0000313" key="1">
    <source>
        <dbReference type="EMBL" id="KAK3684458.1"/>
    </source>
</evidence>
<dbReference type="Proteomes" id="UP001281147">
    <property type="component" value="Unassembled WGS sequence"/>
</dbReference>
<protein>
    <submittedName>
        <fullName evidence="1">Uncharacterized protein</fullName>
    </submittedName>
</protein>
<organism evidence="1 2">
    <name type="scientific">Vermiconidia calcicola</name>
    <dbReference type="NCBI Taxonomy" id="1690605"/>
    <lineage>
        <taxon>Eukaryota</taxon>
        <taxon>Fungi</taxon>
        <taxon>Dikarya</taxon>
        <taxon>Ascomycota</taxon>
        <taxon>Pezizomycotina</taxon>
        <taxon>Dothideomycetes</taxon>
        <taxon>Dothideomycetidae</taxon>
        <taxon>Mycosphaerellales</taxon>
        <taxon>Extremaceae</taxon>
        <taxon>Vermiconidia</taxon>
    </lineage>
</organism>
<name>A0ACC3MC07_9PEZI</name>
<dbReference type="EMBL" id="JAUTXU010000344">
    <property type="protein sequence ID" value="KAK3684458.1"/>
    <property type="molecule type" value="Genomic_DNA"/>
</dbReference>
<reference evidence="1" key="1">
    <citation type="submission" date="2023-07" db="EMBL/GenBank/DDBJ databases">
        <title>Black Yeasts Isolated from many extreme environments.</title>
        <authorList>
            <person name="Coleine C."/>
            <person name="Stajich J.E."/>
            <person name="Selbmann L."/>
        </authorList>
    </citation>
    <scope>NUCLEOTIDE SEQUENCE</scope>
    <source>
        <strain evidence="1">CCFEE 5714</strain>
    </source>
</reference>
<comment type="caution">
    <text evidence="1">The sequence shown here is derived from an EMBL/GenBank/DDBJ whole genome shotgun (WGS) entry which is preliminary data.</text>
</comment>
<accession>A0ACC3MC07</accession>
<proteinExistence type="predicted"/>
<evidence type="ECO:0000313" key="2">
    <source>
        <dbReference type="Proteomes" id="UP001281147"/>
    </source>
</evidence>
<sequence>MDLHVPLVGSPVKGEMRSASAIMIARMKRKAEILDEGRLLALFEDVKLKTAKASDAAKFAGRLSPRASMGGQRRTPGAGGEAFDLNMHRNSQMHYKAYAPAHQHQEDELQPFEMDAGGVEKPGCASELPD</sequence>
<keyword evidence="2" id="KW-1185">Reference proteome</keyword>